<dbReference type="GO" id="GO:0051897">
    <property type="term" value="P:positive regulation of phosphatidylinositol 3-kinase/protein kinase B signal transduction"/>
    <property type="evidence" value="ECO:0007669"/>
    <property type="project" value="TreeGrafter"/>
</dbReference>
<organism evidence="2 3">
    <name type="scientific">Merluccius polli</name>
    <name type="common">Benguela hake</name>
    <name type="synonym">Merluccius cadenati</name>
    <dbReference type="NCBI Taxonomy" id="89951"/>
    <lineage>
        <taxon>Eukaryota</taxon>
        <taxon>Metazoa</taxon>
        <taxon>Chordata</taxon>
        <taxon>Craniata</taxon>
        <taxon>Vertebrata</taxon>
        <taxon>Euteleostomi</taxon>
        <taxon>Actinopterygii</taxon>
        <taxon>Neopterygii</taxon>
        <taxon>Teleostei</taxon>
        <taxon>Neoteleostei</taxon>
        <taxon>Acanthomorphata</taxon>
        <taxon>Zeiogadaria</taxon>
        <taxon>Gadariae</taxon>
        <taxon>Gadiformes</taxon>
        <taxon>Gadoidei</taxon>
        <taxon>Merlucciidae</taxon>
        <taxon>Merluccius</taxon>
    </lineage>
</organism>
<dbReference type="InterPro" id="IPR028268">
    <property type="entry name" value="Pianissimo_fam"/>
</dbReference>
<feature type="compositionally biased region" description="Polar residues" evidence="1">
    <location>
        <begin position="39"/>
        <end position="49"/>
    </location>
</feature>
<dbReference type="PANTHER" id="PTHR13298:SF11">
    <property type="entry name" value="RAPAMYCIN-INSENSITIVE COMPANION OF MTOR"/>
    <property type="match status" value="1"/>
</dbReference>
<feature type="region of interest" description="Disordered" evidence="1">
    <location>
        <begin position="20"/>
        <end position="126"/>
    </location>
</feature>
<dbReference type="Proteomes" id="UP001174136">
    <property type="component" value="Unassembled WGS sequence"/>
</dbReference>
<evidence type="ECO:0000313" key="3">
    <source>
        <dbReference type="Proteomes" id="UP001174136"/>
    </source>
</evidence>
<protein>
    <submittedName>
        <fullName evidence="2">Rapamycin-insensitive companion of mTOR</fullName>
    </submittedName>
</protein>
<dbReference type="PANTHER" id="PTHR13298">
    <property type="entry name" value="CYTOSOLIC REGULATOR PIANISSIMO"/>
    <property type="match status" value="1"/>
</dbReference>
<name>A0AA47NAR6_MERPO</name>
<dbReference type="GO" id="GO:0031932">
    <property type="term" value="C:TORC2 complex"/>
    <property type="evidence" value="ECO:0007669"/>
    <property type="project" value="InterPro"/>
</dbReference>
<comment type="caution">
    <text evidence="2">The sequence shown here is derived from an EMBL/GenBank/DDBJ whole genome shotgun (WGS) entry which is preliminary data.</text>
</comment>
<evidence type="ECO:0000313" key="2">
    <source>
        <dbReference type="EMBL" id="KAK0154770.1"/>
    </source>
</evidence>
<sequence length="585" mass="62588">MSIKEDENNLECCESSVFTYPEKPAKDHSGPLPRLAPRSLQNPRPTSTSRRGDTRRHPSQGPSTGTPARPGRDPLCTAKVEFSIGDGEGQGRRTAGENGGRLATSLPGSREGMRPSGGGRTLTDALDRGPRLRHTQSLRAPSSAALVRSASLGRGSSRDTLGYATLRRLQQQRMHPFLSRSEALASPAKDVLFADAIGMKAGCPGARFVKALSRAAFDREDLLCPINHSTLQRSSSWRAMATSDSAGGLQGDDFVGIALPVDITNMLHIKEVPYFQKTLSSPAEGHFYGATSDGPGGGVHQAGVDSQLGAAELHKTEPRSTAGPEDTGLQEHSDDNCLYCSGFSVLGLKSRNSHPAWMNVDCEGLCFAPDLVDGPLFSEWCGTSSHHLEALVQARFSGTSGSTLSQCSAGSGHSAELVLGRGPISSSGVLCRGPISSSGILDSNVFLLVCGFLGESGGKSIPENGPSNGVLLRKEVLRLVVNLSSSVGTKVNESSLLTIKEKFPHAFDDVCLYSEISNLLAHRTFRLHARRFIQELFQDVSFLPVSTEAQSRSLPFIGRIPKVSLRWCLTPVATEELVPFRVKFV</sequence>
<evidence type="ECO:0000256" key="1">
    <source>
        <dbReference type="SAM" id="MobiDB-lite"/>
    </source>
</evidence>
<dbReference type="GO" id="GO:0038203">
    <property type="term" value="P:TORC2 signaling"/>
    <property type="evidence" value="ECO:0007669"/>
    <property type="project" value="TreeGrafter"/>
</dbReference>
<dbReference type="EMBL" id="JAOPHQ010000345">
    <property type="protein sequence ID" value="KAK0154770.1"/>
    <property type="molecule type" value="Genomic_DNA"/>
</dbReference>
<accession>A0AA47NAR6</accession>
<dbReference type="AlphaFoldDB" id="A0AA47NAR6"/>
<dbReference type="GO" id="GO:0043539">
    <property type="term" value="F:protein serine/threonine kinase activator activity"/>
    <property type="evidence" value="ECO:0007669"/>
    <property type="project" value="TreeGrafter"/>
</dbReference>
<gene>
    <name evidence="2" type="primary">RICTOR_3</name>
    <name evidence="2" type="ORF">N1851_002921</name>
</gene>
<proteinExistence type="predicted"/>
<reference evidence="2" key="1">
    <citation type="journal article" date="2023" name="Front. Mar. Sci.">
        <title>A new Merluccius polli reference genome to investigate the effects of global change in West African waters.</title>
        <authorList>
            <person name="Mateo J.L."/>
            <person name="Blanco-Fernandez C."/>
            <person name="Garcia-Vazquez E."/>
            <person name="Machado-Schiaffino G."/>
        </authorList>
    </citation>
    <scope>NUCLEOTIDE SEQUENCE</scope>
    <source>
        <strain evidence="2">C29</strain>
        <tissue evidence="2">Fin</tissue>
    </source>
</reference>
<keyword evidence="3" id="KW-1185">Reference proteome</keyword>